<comment type="similarity">
    <text evidence="1">Belongs to the DSD1 family.</text>
</comment>
<evidence type="ECO:0000256" key="1">
    <source>
        <dbReference type="ARBA" id="ARBA00005323"/>
    </source>
</evidence>
<dbReference type="Proteomes" id="UP001300692">
    <property type="component" value="Unassembled WGS sequence"/>
</dbReference>
<name>A0ABT3CV69_9BACT</name>
<dbReference type="InterPro" id="IPR051466">
    <property type="entry name" value="D-amino_acid_metab_enzyme"/>
</dbReference>
<accession>A0ABT3CV69</accession>
<protein>
    <submittedName>
        <fullName evidence="4">D-TA family PLP-dependent enzyme</fullName>
    </submittedName>
</protein>
<evidence type="ECO:0000313" key="4">
    <source>
        <dbReference type="EMBL" id="MCV9387595.1"/>
    </source>
</evidence>
<dbReference type="SUPFAM" id="SSF51419">
    <property type="entry name" value="PLP-binding barrel"/>
    <property type="match status" value="1"/>
</dbReference>
<dbReference type="RefSeq" id="WP_264138416.1">
    <property type="nucleotide sequence ID" value="NZ_JAOYOD010000001.1"/>
</dbReference>
<evidence type="ECO:0000259" key="3">
    <source>
        <dbReference type="SMART" id="SM01119"/>
    </source>
</evidence>
<dbReference type="Pfam" id="PF14031">
    <property type="entry name" value="D-ser_dehydrat"/>
    <property type="match status" value="1"/>
</dbReference>
<comment type="caution">
    <text evidence="4">The sequence shown here is derived from an EMBL/GenBank/DDBJ whole genome shotgun (WGS) entry which is preliminary data.</text>
</comment>
<dbReference type="PANTHER" id="PTHR28004">
    <property type="entry name" value="ZGC:162816-RELATED"/>
    <property type="match status" value="1"/>
</dbReference>
<dbReference type="PANTHER" id="PTHR28004:SF2">
    <property type="entry name" value="D-SERINE DEHYDRATASE"/>
    <property type="match status" value="1"/>
</dbReference>
<dbReference type="InterPro" id="IPR042208">
    <property type="entry name" value="D-ser_dehydrat-like_sf"/>
</dbReference>
<dbReference type="InterPro" id="IPR001608">
    <property type="entry name" value="Ala_racemase_N"/>
</dbReference>
<keyword evidence="5" id="KW-1185">Reference proteome</keyword>
<sequence length="362" mass="40736">MEWFEVANIDSIPSPSLLVYPDRIRENIRRMIDIAGGTERLRPHVKTHKMAEVVQLQMEQGINQFKCATLHEAEMCARAGVKDLLIAYQLLGPNLDRYFDLIQKFPDTRFSSIVDAEQALEDLSVMATSRQIKAEVYLDINSGMNRTGVMPGEAAVHLYKKMSESPFIKSRGFHVYDGHIHDRDLEDRVRHAVEEFAAVEVMEERLKKEGFEVPEIVAGGTPTFPVHARFEGRILSPGTPLLWDEGYASSFPDLEFLPAALLLTRVVSRPKQGVICLDLGHKAVASGMVHPRAQFLGLPAYEPVMHSEEHLALKEPSSSLNIGEELLAIPTHICPTVALHSQAYIIENHRMTTQWQIARARN</sequence>
<evidence type="ECO:0000256" key="2">
    <source>
        <dbReference type="ARBA" id="ARBA00023239"/>
    </source>
</evidence>
<reference evidence="4 5" key="1">
    <citation type="submission" date="2022-10" db="EMBL/GenBank/DDBJ databases">
        <title>Comparative genomics and taxonomic characterization of three novel marine species of genus Reichenbachiella exhibiting antioxidant and polysaccharide degradation activities.</title>
        <authorList>
            <person name="Muhammad N."/>
            <person name="Lee Y.-J."/>
            <person name="Ko J."/>
            <person name="Kim S.-G."/>
        </authorList>
    </citation>
    <scope>NUCLEOTIDE SEQUENCE [LARGE SCALE GENOMIC DNA]</scope>
    <source>
        <strain evidence="4 5">ABR2-5</strain>
    </source>
</reference>
<proteinExistence type="inferred from homology"/>
<dbReference type="Pfam" id="PF01168">
    <property type="entry name" value="Ala_racemase_N"/>
    <property type="match status" value="1"/>
</dbReference>
<organism evidence="4 5">
    <name type="scientific">Reichenbachiella ulvae</name>
    <dbReference type="NCBI Taxonomy" id="2980104"/>
    <lineage>
        <taxon>Bacteria</taxon>
        <taxon>Pseudomonadati</taxon>
        <taxon>Bacteroidota</taxon>
        <taxon>Cytophagia</taxon>
        <taxon>Cytophagales</taxon>
        <taxon>Reichenbachiellaceae</taxon>
        <taxon>Reichenbachiella</taxon>
    </lineage>
</organism>
<dbReference type="InterPro" id="IPR026956">
    <property type="entry name" value="D-ser_dehydrat-like_dom"/>
</dbReference>
<dbReference type="InterPro" id="IPR029066">
    <property type="entry name" value="PLP-binding_barrel"/>
</dbReference>
<keyword evidence="2" id="KW-0456">Lyase</keyword>
<evidence type="ECO:0000313" key="5">
    <source>
        <dbReference type="Proteomes" id="UP001300692"/>
    </source>
</evidence>
<dbReference type="SMART" id="SM01119">
    <property type="entry name" value="D-ser_dehydrat"/>
    <property type="match status" value="1"/>
</dbReference>
<dbReference type="Gene3D" id="2.40.37.20">
    <property type="entry name" value="D-serine dehydratase-like domain"/>
    <property type="match status" value="1"/>
</dbReference>
<dbReference type="CDD" id="cd06821">
    <property type="entry name" value="PLPDE_III_D-TA"/>
    <property type="match status" value="1"/>
</dbReference>
<dbReference type="Gene3D" id="3.20.20.10">
    <property type="entry name" value="Alanine racemase"/>
    <property type="match status" value="1"/>
</dbReference>
<feature type="domain" description="D-serine dehydratase-like" evidence="3">
    <location>
        <begin position="259"/>
        <end position="347"/>
    </location>
</feature>
<dbReference type="EMBL" id="JAOYOD010000001">
    <property type="protein sequence ID" value="MCV9387595.1"/>
    <property type="molecule type" value="Genomic_DNA"/>
</dbReference>
<gene>
    <name evidence="4" type="ORF">N7U62_13020</name>
</gene>